<protein>
    <recommendedName>
        <fullName evidence="4">Type II secretion system protein GspG C-terminal domain-containing protein</fullName>
    </recommendedName>
</protein>
<evidence type="ECO:0008006" key="4">
    <source>
        <dbReference type="Google" id="ProtNLM"/>
    </source>
</evidence>
<dbReference type="PANTHER" id="PTHR30093:SF47">
    <property type="entry name" value="TYPE IV PILUS NON-CORE MINOR PILIN PILE"/>
    <property type="match status" value="1"/>
</dbReference>
<reference evidence="3" key="1">
    <citation type="submission" date="2018-06" db="EMBL/GenBank/DDBJ databases">
        <authorList>
            <person name="Zhirakovskaya E."/>
        </authorList>
    </citation>
    <scope>NUCLEOTIDE SEQUENCE</scope>
</reference>
<dbReference type="Gene3D" id="3.30.700.10">
    <property type="entry name" value="Glycoprotein, Type 4 Pilin"/>
    <property type="match status" value="1"/>
</dbReference>
<dbReference type="AlphaFoldDB" id="A0A3B0R350"/>
<proteinExistence type="predicted"/>
<organism evidence="3">
    <name type="scientific">hydrothermal vent metagenome</name>
    <dbReference type="NCBI Taxonomy" id="652676"/>
    <lineage>
        <taxon>unclassified sequences</taxon>
        <taxon>metagenomes</taxon>
        <taxon>ecological metagenomes</taxon>
    </lineage>
</organism>
<feature type="transmembrane region" description="Helical" evidence="2">
    <location>
        <begin position="48"/>
        <end position="68"/>
    </location>
</feature>
<evidence type="ECO:0000313" key="3">
    <source>
        <dbReference type="EMBL" id="VAV82288.1"/>
    </source>
</evidence>
<dbReference type="NCBIfam" id="TIGR02532">
    <property type="entry name" value="IV_pilin_GFxxxE"/>
    <property type="match status" value="1"/>
</dbReference>
<gene>
    <name evidence="3" type="ORF">MNBD_DELTA01-19</name>
</gene>
<dbReference type="InterPro" id="IPR045584">
    <property type="entry name" value="Pilin-like"/>
</dbReference>
<dbReference type="EMBL" id="UOEA01000009">
    <property type="protein sequence ID" value="VAV82288.1"/>
    <property type="molecule type" value="Genomic_DNA"/>
</dbReference>
<dbReference type="PRINTS" id="PR00813">
    <property type="entry name" value="BCTERIALGSPG"/>
</dbReference>
<evidence type="ECO:0000256" key="2">
    <source>
        <dbReference type="SAM" id="Phobius"/>
    </source>
</evidence>
<dbReference type="GO" id="GO:0015628">
    <property type="term" value="P:protein secretion by the type II secretion system"/>
    <property type="evidence" value="ECO:0007669"/>
    <property type="project" value="InterPro"/>
</dbReference>
<dbReference type="PROSITE" id="PS00409">
    <property type="entry name" value="PROKAR_NTER_METHYL"/>
    <property type="match status" value="1"/>
</dbReference>
<dbReference type="InterPro" id="IPR012902">
    <property type="entry name" value="N_methyl_site"/>
</dbReference>
<dbReference type="InterPro" id="IPR000983">
    <property type="entry name" value="Bac_GSPG_pilin"/>
</dbReference>
<keyword evidence="2" id="KW-1133">Transmembrane helix</keyword>
<keyword evidence="2" id="KW-0812">Transmembrane</keyword>
<sequence length="163" mass="18326">MVRNIISGRGFLRGFSRVMGRETCNAACSSRRSLRLVSRRSQVRAKGFTLVELLIVMSLMGILASIAIPTYNKSVIRAREATLRKDLYHMREAIDRFYGDHEIYPDSLDELVEKGYIRVVPVDPLTGDSDSWVEIPSNDNSGIFDVVSGSEESGRDGMAYSEW</sequence>
<accession>A0A3B0R350</accession>
<keyword evidence="1" id="KW-0488">Methylation</keyword>
<name>A0A3B0R350_9ZZZZ</name>
<dbReference type="PANTHER" id="PTHR30093">
    <property type="entry name" value="GENERAL SECRETION PATHWAY PROTEIN G"/>
    <property type="match status" value="1"/>
</dbReference>
<dbReference type="GO" id="GO:0015627">
    <property type="term" value="C:type II protein secretion system complex"/>
    <property type="evidence" value="ECO:0007669"/>
    <property type="project" value="InterPro"/>
</dbReference>
<evidence type="ECO:0000256" key="1">
    <source>
        <dbReference type="ARBA" id="ARBA00022481"/>
    </source>
</evidence>
<dbReference type="SUPFAM" id="SSF54523">
    <property type="entry name" value="Pili subunits"/>
    <property type="match status" value="1"/>
</dbReference>
<dbReference type="Pfam" id="PF07963">
    <property type="entry name" value="N_methyl"/>
    <property type="match status" value="1"/>
</dbReference>
<keyword evidence="2" id="KW-0472">Membrane</keyword>